<feature type="chain" id="PRO_5034085163" description="Signal-induced proliferation-associated 1-like protein C-terminal domain-containing protein" evidence="3">
    <location>
        <begin position="30"/>
        <end position="741"/>
    </location>
</feature>
<dbReference type="InterPro" id="IPR021818">
    <property type="entry name" value="SIPA1L_C"/>
</dbReference>
<feature type="domain" description="Signal-induced proliferation-associated 1-like protein C-terminal" evidence="4">
    <location>
        <begin position="470"/>
        <end position="686"/>
    </location>
</feature>
<feature type="signal peptide" evidence="3">
    <location>
        <begin position="1"/>
        <end position="29"/>
    </location>
</feature>
<feature type="compositionally biased region" description="Low complexity" evidence="2">
    <location>
        <begin position="406"/>
        <end position="418"/>
    </location>
</feature>
<keyword evidence="1" id="KW-0175">Coiled coil</keyword>
<evidence type="ECO:0000313" key="5">
    <source>
        <dbReference type="Ensembl" id="ENSEBUP00000020312.1"/>
    </source>
</evidence>
<evidence type="ECO:0000259" key="4">
    <source>
        <dbReference type="Pfam" id="PF11881"/>
    </source>
</evidence>
<proteinExistence type="predicted"/>
<dbReference type="Proteomes" id="UP000694388">
    <property type="component" value="Unplaced"/>
</dbReference>
<feature type="region of interest" description="Disordered" evidence="2">
    <location>
        <begin position="639"/>
        <end position="666"/>
    </location>
</feature>
<feature type="compositionally biased region" description="Low complexity" evidence="2">
    <location>
        <begin position="324"/>
        <end position="343"/>
    </location>
</feature>
<feature type="region of interest" description="Disordered" evidence="2">
    <location>
        <begin position="245"/>
        <end position="475"/>
    </location>
</feature>
<reference evidence="5" key="2">
    <citation type="submission" date="2025-09" db="UniProtKB">
        <authorList>
            <consortium name="Ensembl"/>
        </authorList>
    </citation>
    <scope>IDENTIFICATION</scope>
</reference>
<feature type="compositionally biased region" description="Low complexity" evidence="2">
    <location>
        <begin position="280"/>
        <end position="297"/>
    </location>
</feature>
<feature type="compositionally biased region" description="Polar residues" evidence="2">
    <location>
        <begin position="169"/>
        <end position="184"/>
    </location>
</feature>
<keyword evidence="3" id="KW-0732">Signal</keyword>
<evidence type="ECO:0000313" key="6">
    <source>
        <dbReference type="Proteomes" id="UP000694388"/>
    </source>
</evidence>
<accession>A0A8C4QVI1</accession>
<feature type="coiled-coil region" evidence="1">
    <location>
        <begin position="685"/>
        <end position="726"/>
    </location>
</feature>
<dbReference type="Ensembl" id="ENSEBUT00000020888.1">
    <property type="protein sequence ID" value="ENSEBUP00000020312.1"/>
    <property type="gene ID" value="ENSEBUG00000012590.1"/>
</dbReference>
<feature type="compositionally biased region" description="Low complexity" evidence="2">
    <location>
        <begin position="463"/>
        <end position="475"/>
    </location>
</feature>
<feature type="region of interest" description="Disordered" evidence="2">
    <location>
        <begin position="151"/>
        <end position="184"/>
    </location>
</feature>
<protein>
    <recommendedName>
        <fullName evidence="4">Signal-induced proliferation-associated 1-like protein C-terminal domain-containing protein</fullName>
    </recommendedName>
</protein>
<evidence type="ECO:0000256" key="1">
    <source>
        <dbReference type="SAM" id="Coils"/>
    </source>
</evidence>
<dbReference type="AlphaFoldDB" id="A0A8C4QVI1"/>
<organism evidence="5 6">
    <name type="scientific">Eptatretus burgeri</name>
    <name type="common">Inshore hagfish</name>
    <dbReference type="NCBI Taxonomy" id="7764"/>
    <lineage>
        <taxon>Eukaryota</taxon>
        <taxon>Metazoa</taxon>
        <taxon>Chordata</taxon>
        <taxon>Craniata</taxon>
        <taxon>Vertebrata</taxon>
        <taxon>Cyclostomata</taxon>
        <taxon>Myxini</taxon>
        <taxon>Myxiniformes</taxon>
        <taxon>Myxinidae</taxon>
        <taxon>Eptatretinae</taxon>
        <taxon>Eptatretus</taxon>
    </lineage>
</organism>
<dbReference type="Pfam" id="PF11881">
    <property type="entry name" value="SPAR_C"/>
    <property type="match status" value="1"/>
</dbReference>
<sequence>MPYSEQLPFYLSLCITLTLSFLWNVSGRAKTERYLPVFEYKVNNNGALREIQHSARNDHPNKSNPRLDLSPAGHVGPAAHLGPGRPVGLPKDKSTIPWSTSLPGCSGVQPLAPQPITPASGNADSMLSIPEGKAFSGKRLLLRPETYQGNLPLEPSCRRPQAQEIPSRISPSTSETNFRRSPSGGQFMDLAFQQPSLTVAPAQNNVGGIFWERPFTDRTPMQMERIAQEAGEGVRRPKESVAALKHLDAPGQSSRVGMSRARRDVGMADSPSRQTQGADSFYSSPSSSNTLSSTASSRHSDERWFGSGDHTDPASGTEGTEYHTSGGVVVDQGTVTTTSTDSGIDLPPARATNGRSNGVHSRVSHQHIRGKSWTGGSTGLGFTSDDKGNAPRSGDCYSVESRATLSSPHNPSKSSSSSEDSHCTLVAGQQPLHITSTNTDSQKVSSSRKWIQGPSNTEAIRMSSSDGGSSSSGLGQTRLRASVRDLRSPKKSQLNSSMVEDLMKLITPDSPEPYPLANDSRERRLSLPRSPLASPFNRIMPRTLSDESICSGRRLSDRQRYEEQQSELAEDLAITVSSSGPQTSWMHSTFSPYESQHHELLLSLPNQGSLPLPLPDETSHLEWSSLVRAAQQFEATRTLENRPREPSQVPITRRSPGWSQPTLGCGDGMSPEVLFDKVSYLESMMKQMRDDLRKEKESKAILQSEVQNLRLDNQRLQHENKMSAKQLQRITKMFQDSRDRK</sequence>
<evidence type="ECO:0000256" key="3">
    <source>
        <dbReference type="SAM" id="SignalP"/>
    </source>
</evidence>
<feature type="compositionally biased region" description="Polar residues" evidence="2">
    <location>
        <begin position="432"/>
        <end position="458"/>
    </location>
</feature>
<feature type="compositionally biased region" description="Basic and acidic residues" evidence="2">
    <location>
        <begin position="298"/>
        <end position="312"/>
    </location>
</feature>
<name>A0A8C4QVI1_EPTBU</name>
<keyword evidence="6" id="KW-1185">Reference proteome</keyword>
<reference evidence="5" key="1">
    <citation type="submission" date="2025-08" db="UniProtKB">
        <authorList>
            <consortium name="Ensembl"/>
        </authorList>
    </citation>
    <scope>IDENTIFICATION</scope>
</reference>
<dbReference type="GeneTree" id="ENSGT00940000157388"/>
<evidence type="ECO:0000256" key="2">
    <source>
        <dbReference type="SAM" id="MobiDB-lite"/>
    </source>
</evidence>